<name>A0A914H0S1_GLORO</name>
<sequence length="102" mass="11883">MDVLIAYWLTSHVFWSYHQQFEMPAPQRTQSALSNVWWYWLCYWFETALHAHVGGQAEHEAAMIPTEFCCPQSIPSKKARTAHHYSFVLQTFDADAAGLPFF</sequence>
<evidence type="ECO:0000313" key="2">
    <source>
        <dbReference type="WBParaSite" id="Gr19_v10_g12565.t1"/>
    </source>
</evidence>
<keyword evidence="1" id="KW-1185">Reference proteome</keyword>
<proteinExistence type="predicted"/>
<dbReference type="Proteomes" id="UP000887572">
    <property type="component" value="Unplaced"/>
</dbReference>
<organism evidence="1 2">
    <name type="scientific">Globodera rostochiensis</name>
    <name type="common">Golden nematode worm</name>
    <name type="synonym">Heterodera rostochiensis</name>
    <dbReference type="NCBI Taxonomy" id="31243"/>
    <lineage>
        <taxon>Eukaryota</taxon>
        <taxon>Metazoa</taxon>
        <taxon>Ecdysozoa</taxon>
        <taxon>Nematoda</taxon>
        <taxon>Chromadorea</taxon>
        <taxon>Rhabditida</taxon>
        <taxon>Tylenchina</taxon>
        <taxon>Tylenchomorpha</taxon>
        <taxon>Tylenchoidea</taxon>
        <taxon>Heteroderidae</taxon>
        <taxon>Heteroderinae</taxon>
        <taxon>Globodera</taxon>
    </lineage>
</organism>
<reference evidence="2" key="1">
    <citation type="submission" date="2022-11" db="UniProtKB">
        <authorList>
            <consortium name="WormBaseParasite"/>
        </authorList>
    </citation>
    <scope>IDENTIFICATION</scope>
</reference>
<protein>
    <submittedName>
        <fullName evidence="2">Uncharacterized protein</fullName>
    </submittedName>
</protein>
<evidence type="ECO:0000313" key="1">
    <source>
        <dbReference type="Proteomes" id="UP000887572"/>
    </source>
</evidence>
<dbReference type="AlphaFoldDB" id="A0A914H0S1"/>
<accession>A0A914H0S1</accession>
<dbReference type="WBParaSite" id="Gr19_v10_g12565.t1">
    <property type="protein sequence ID" value="Gr19_v10_g12565.t1"/>
    <property type="gene ID" value="Gr19_v10_g12565"/>
</dbReference>